<name>A0A8S3YZE9_9EUPU</name>
<dbReference type="Proteomes" id="UP000678393">
    <property type="component" value="Unassembled WGS sequence"/>
</dbReference>
<accession>A0A8S3YZE9</accession>
<dbReference type="EMBL" id="CAJHNH020000947">
    <property type="protein sequence ID" value="CAG5120671.1"/>
    <property type="molecule type" value="Genomic_DNA"/>
</dbReference>
<dbReference type="AlphaFoldDB" id="A0A8S3YZE9"/>
<proteinExistence type="predicted"/>
<comment type="caution">
    <text evidence="1">The sequence shown here is derived from an EMBL/GenBank/DDBJ whole genome shotgun (WGS) entry which is preliminary data.</text>
</comment>
<sequence length="50" mass="5754">KICCTVEQQLQDSHCWINNFRTDSIELTVSGRAVLNYNFRTYSVELTISG</sequence>
<keyword evidence="2" id="KW-1185">Reference proteome</keyword>
<evidence type="ECO:0000313" key="2">
    <source>
        <dbReference type="Proteomes" id="UP000678393"/>
    </source>
</evidence>
<protein>
    <submittedName>
        <fullName evidence="1">Uncharacterized protein</fullName>
    </submittedName>
</protein>
<organism evidence="1 2">
    <name type="scientific">Candidula unifasciata</name>
    <dbReference type="NCBI Taxonomy" id="100452"/>
    <lineage>
        <taxon>Eukaryota</taxon>
        <taxon>Metazoa</taxon>
        <taxon>Spiralia</taxon>
        <taxon>Lophotrochozoa</taxon>
        <taxon>Mollusca</taxon>
        <taxon>Gastropoda</taxon>
        <taxon>Heterobranchia</taxon>
        <taxon>Euthyneura</taxon>
        <taxon>Panpulmonata</taxon>
        <taxon>Eupulmonata</taxon>
        <taxon>Stylommatophora</taxon>
        <taxon>Helicina</taxon>
        <taxon>Helicoidea</taxon>
        <taxon>Geomitridae</taxon>
        <taxon>Candidula</taxon>
    </lineage>
</organism>
<gene>
    <name evidence="1" type="ORF">CUNI_LOCUS6229</name>
</gene>
<reference evidence="1" key="1">
    <citation type="submission" date="2021-04" db="EMBL/GenBank/DDBJ databases">
        <authorList>
            <consortium name="Molecular Ecology Group"/>
        </authorList>
    </citation>
    <scope>NUCLEOTIDE SEQUENCE</scope>
</reference>
<feature type="non-terminal residue" evidence="1">
    <location>
        <position position="50"/>
    </location>
</feature>
<evidence type="ECO:0000313" key="1">
    <source>
        <dbReference type="EMBL" id="CAG5120671.1"/>
    </source>
</evidence>
<feature type="non-terminal residue" evidence="1">
    <location>
        <position position="1"/>
    </location>
</feature>